<dbReference type="InterPro" id="IPR009722">
    <property type="entry name" value="YjiK/CarP"/>
</dbReference>
<reference evidence="5 6" key="1">
    <citation type="submission" date="2017-09" db="EMBL/GenBank/DDBJ databases">
        <title>Genomics of the genus Arcobacter.</title>
        <authorList>
            <person name="Perez-Cataluna A."/>
            <person name="Figueras M.J."/>
            <person name="Salas-Masso N."/>
        </authorList>
    </citation>
    <scope>NUCLEOTIDE SEQUENCE [LARGE SCALE GENOMIC DNA]</scope>
    <source>
        <strain evidence="5 6">CECT 7834</strain>
    </source>
</reference>
<keyword evidence="4" id="KW-1133">Transmembrane helix</keyword>
<gene>
    <name evidence="5" type="ORF">CP963_03730</name>
</gene>
<evidence type="ECO:0000256" key="4">
    <source>
        <dbReference type="SAM" id="Phobius"/>
    </source>
</evidence>
<sequence>MIFGIKLKKKIFLLILIFTLIFLFNNFYNHVNLYISQIVNFDKKDINIQSYKVQIEAKEFSNIEKNLSGLTYNFLTNTFFAISNRPRNIYELNKNGDIIRQIKLSGFKDTEGITHIKNDTFALVDEKKESVIIIKIDSSTNHINYEDSKAIKLEIQNFENFGFEGVTYNSFKNTILIANEKFPMKIIEISNWETNNPIFQKSEIFENIKQYVSDISSFTFNEKTNNFIILSDESKMILEVNQKGKLLSYQYLTKGKMYLENDIPQPEGITIDKENNIYIVSEPNLFYKFSK</sequence>
<evidence type="ECO:0000256" key="2">
    <source>
        <dbReference type="ARBA" id="ARBA00022475"/>
    </source>
</evidence>
<keyword evidence="2" id="KW-1003">Cell membrane</keyword>
<accession>A0AA94FIP7</accession>
<comment type="caution">
    <text evidence="5">The sequence shown here is derived from an EMBL/GenBank/DDBJ whole genome shotgun (WGS) entry which is preliminary data.</text>
</comment>
<proteinExistence type="predicted"/>
<name>A0AA94FIP7_9BACT</name>
<dbReference type="EMBL" id="NXII01000003">
    <property type="protein sequence ID" value="RXI42616.1"/>
    <property type="molecule type" value="Genomic_DNA"/>
</dbReference>
<keyword evidence="6" id="KW-1185">Reference proteome</keyword>
<evidence type="ECO:0000256" key="3">
    <source>
        <dbReference type="ARBA" id="ARBA00023136"/>
    </source>
</evidence>
<dbReference type="SUPFAM" id="SSF50956">
    <property type="entry name" value="Thermostable phytase (3-phytase)"/>
    <property type="match status" value="1"/>
</dbReference>
<evidence type="ECO:0008006" key="7">
    <source>
        <dbReference type="Google" id="ProtNLM"/>
    </source>
</evidence>
<dbReference type="AlphaFoldDB" id="A0AA94FIP7"/>
<evidence type="ECO:0000313" key="5">
    <source>
        <dbReference type="EMBL" id="RXI42616.1"/>
    </source>
</evidence>
<dbReference type="CDD" id="cd09971">
    <property type="entry name" value="SdiA-regulated"/>
    <property type="match status" value="1"/>
</dbReference>
<evidence type="ECO:0000313" key="6">
    <source>
        <dbReference type="Proteomes" id="UP000290378"/>
    </source>
</evidence>
<evidence type="ECO:0000256" key="1">
    <source>
        <dbReference type="ARBA" id="ARBA00004236"/>
    </source>
</evidence>
<feature type="transmembrane region" description="Helical" evidence="4">
    <location>
        <begin position="12"/>
        <end position="28"/>
    </location>
</feature>
<keyword evidence="3 4" id="KW-0472">Membrane</keyword>
<dbReference type="GO" id="GO:0005886">
    <property type="term" value="C:plasma membrane"/>
    <property type="evidence" value="ECO:0007669"/>
    <property type="project" value="UniProtKB-SubCell"/>
</dbReference>
<comment type="subcellular location">
    <subcellularLocation>
        <location evidence="1">Cell membrane</location>
    </subcellularLocation>
</comment>
<dbReference type="Pfam" id="PF06977">
    <property type="entry name" value="SdiA-regulated"/>
    <property type="match status" value="1"/>
</dbReference>
<keyword evidence="4" id="KW-0812">Transmembrane</keyword>
<protein>
    <recommendedName>
        <fullName evidence="7">SdiA-regulated-like protein</fullName>
    </recommendedName>
</protein>
<organism evidence="5 6">
    <name type="scientific">Arcobacter cloacae</name>
    <dbReference type="NCBI Taxonomy" id="1054034"/>
    <lineage>
        <taxon>Bacteria</taxon>
        <taxon>Pseudomonadati</taxon>
        <taxon>Campylobacterota</taxon>
        <taxon>Epsilonproteobacteria</taxon>
        <taxon>Campylobacterales</taxon>
        <taxon>Arcobacteraceae</taxon>
        <taxon>Arcobacter</taxon>
    </lineage>
</organism>
<dbReference type="Proteomes" id="UP000290378">
    <property type="component" value="Unassembled WGS sequence"/>
</dbReference>